<reference evidence="3" key="1">
    <citation type="submission" date="2022-06" db="EMBL/GenBank/DDBJ databases">
        <title>Physiological and biochemical characterization and genomic elucidation of a strain of the genus Ensifer adhaerens M8 that combines arsenic oxidation and chromium reduction.</title>
        <authorList>
            <person name="Li X."/>
            <person name="Yu c."/>
        </authorList>
    </citation>
    <scope>NUCLEOTIDE SEQUENCE</scope>
    <source>
        <strain evidence="3">M8</strain>
        <plasmid evidence="3">pA</plasmid>
    </source>
</reference>
<dbReference type="InterPro" id="IPR014729">
    <property type="entry name" value="Rossmann-like_a/b/a_fold"/>
</dbReference>
<evidence type="ECO:0000313" key="4">
    <source>
        <dbReference type="Proteomes" id="UP001055460"/>
    </source>
</evidence>
<dbReference type="GO" id="GO:0005886">
    <property type="term" value="C:plasma membrane"/>
    <property type="evidence" value="ECO:0007669"/>
    <property type="project" value="TreeGrafter"/>
</dbReference>
<evidence type="ECO:0000259" key="2">
    <source>
        <dbReference type="Pfam" id="PF02698"/>
    </source>
</evidence>
<feature type="domain" description="DUF218" evidence="2">
    <location>
        <begin position="209"/>
        <end position="337"/>
    </location>
</feature>
<dbReference type="RefSeq" id="WP_252160782.1">
    <property type="nucleotide sequence ID" value="NZ_CP098808.1"/>
</dbReference>
<dbReference type="SUPFAM" id="SSF48452">
    <property type="entry name" value="TPR-like"/>
    <property type="match status" value="1"/>
</dbReference>
<dbReference type="CDD" id="cd06259">
    <property type="entry name" value="YdcF-like"/>
    <property type="match status" value="1"/>
</dbReference>
<dbReference type="Gene3D" id="1.25.40.10">
    <property type="entry name" value="Tetratricopeptide repeat domain"/>
    <property type="match status" value="1"/>
</dbReference>
<dbReference type="InterPro" id="IPR051599">
    <property type="entry name" value="Cell_Envelope_Assoc"/>
</dbReference>
<keyword evidence="1" id="KW-0732">Signal</keyword>
<dbReference type="PANTHER" id="PTHR30336">
    <property type="entry name" value="INNER MEMBRANE PROTEIN, PROBABLE PERMEASE"/>
    <property type="match status" value="1"/>
</dbReference>
<feature type="chain" id="PRO_5040271493" evidence="1">
    <location>
        <begin position="51"/>
        <end position="377"/>
    </location>
</feature>
<proteinExistence type="predicted"/>
<dbReference type="Pfam" id="PF02698">
    <property type="entry name" value="DUF218"/>
    <property type="match status" value="1"/>
</dbReference>
<accession>A0A9Q9DCT4</accession>
<protein>
    <submittedName>
        <fullName evidence="3">YdcF family protein</fullName>
    </submittedName>
</protein>
<dbReference type="Proteomes" id="UP001055460">
    <property type="component" value="Plasmid pA"/>
</dbReference>
<keyword evidence="3" id="KW-0614">Plasmid</keyword>
<dbReference type="InterPro" id="IPR011990">
    <property type="entry name" value="TPR-like_helical_dom_sf"/>
</dbReference>
<sequence length="377" mass="40775">MKPSSIFAPLGSTVTASGTPRSVKAGSARRRLLGLLTATACLISAAPAGAFDQANAARIKQLVDTGMQYYWSGGDVKKAEAEVFKGITLHGKYDVVEEAFKEASTLAPERLDFQYAVAATQIIQKKLDDAQATFQSILSKDPTAFDAQSWLEAIARIRGDETGAALAHQALAGLDRERAEEYRKRFVRAEQIMAEKPNFDVPTVPGKVVIVALGYALADDGKAQQTLLDRLEVTLKVAEANPTALVMVSGGVPKNGVTEGDVMSKWLVDKGISRDRIMIEDKSKDTIGNVINAANLLVRHQADTVILVTSSSHMRRARTVMEDALKQRDLPSAVVPLNALDAPTQDEAAKIGADERLVIYRDLMRVSGVWAYPGLQQ</sequence>
<dbReference type="Gene3D" id="3.40.50.620">
    <property type="entry name" value="HUPs"/>
    <property type="match status" value="1"/>
</dbReference>
<gene>
    <name evidence="3" type="ORF">NE863_20420</name>
</gene>
<name>A0A9Q9DCT4_ENSAD</name>
<dbReference type="EMBL" id="CP098808">
    <property type="protein sequence ID" value="USJ26332.1"/>
    <property type="molecule type" value="Genomic_DNA"/>
</dbReference>
<evidence type="ECO:0000256" key="1">
    <source>
        <dbReference type="SAM" id="SignalP"/>
    </source>
</evidence>
<dbReference type="PANTHER" id="PTHR30336:SF4">
    <property type="entry name" value="ENVELOPE BIOGENESIS FACTOR ELYC"/>
    <property type="match status" value="1"/>
</dbReference>
<organism evidence="3 4">
    <name type="scientific">Ensifer adhaerens</name>
    <name type="common">Sinorhizobium morelense</name>
    <dbReference type="NCBI Taxonomy" id="106592"/>
    <lineage>
        <taxon>Bacteria</taxon>
        <taxon>Pseudomonadati</taxon>
        <taxon>Pseudomonadota</taxon>
        <taxon>Alphaproteobacteria</taxon>
        <taxon>Hyphomicrobiales</taxon>
        <taxon>Rhizobiaceae</taxon>
        <taxon>Sinorhizobium/Ensifer group</taxon>
        <taxon>Ensifer</taxon>
    </lineage>
</organism>
<geneLocation type="plasmid" evidence="3 4">
    <name>pA</name>
</geneLocation>
<dbReference type="GO" id="GO:0000270">
    <property type="term" value="P:peptidoglycan metabolic process"/>
    <property type="evidence" value="ECO:0007669"/>
    <property type="project" value="TreeGrafter"/>
</dbReference>
<dbReference type="GO" id="GO:0043164">
    <property type="term" value="P:Gram-negative-bacterium-type cell wall biogenesis"/>
    <property type="evidence" value="ECO:0007669"/>
    <property type="project" value="TreeGrafter"/>
</dbReference>
<dbReference type="InterPro" id="IPR003848">
    <property type="entry name" value="DUF218"/>
</dbReference>
<feature type="signal peptide" evidence="1">
    <location>
        <begin position="1"/>
        <end position="50"/>
    </location>
</feature>
<dbReference type="AlphaFoldDB" id="A0A9Q9DCT4"/>
<evidence type="ECO:0000313" key="3">
    <source>
        <dbReference type="EMBL" id="USJ26332.1"/>
    </source>
</evidence>